<dbReference type="InterPro" id="IPR012337">
    <property type="entry name" value="RNaseH-like_sf"/>
</dbReference>
<evidence type="ECO:0000259" key="3">
    <source>
        <dbReference type="PROSITE" id="PS50879"/>
    </source>
</evidence>
<evidence type="ECO:0000256" key="1">
    <source>
        <dbReference type="SAM" id="MobiDB-lite"/>
    </source>
</evidence>
<gene>
    <name evidence="4" type="ORF">PLXY2_LOCUS144</name>
</gene>
<dbReference type="InterPro" id="IPR036397">
    <property type="entry name" value="RNaseH_sf"/>
</dbReference>
<comment type="caution">
    <text evidence="4">The sequence shown here is derived from an EMBL/GenBank/DDBJ whole genome shotgun (WGS) entry which is preliminary data.</text>
</comment>
<name>A0A8S4D2T2_PLUXY</name>
<dbReference type="GO" id="GO:0003676">
    <property type="term" value="F:nucleic acid binding"/>
    <property type="evidence" value="ECO:0007669"/>
    <property type="project" value="InterPro"/>
</dbReference>
<dbReference type="SUPFAM" id="SSF56672">
    <property type="entry name" value="DNA/RNA polymerases"/>
    <property type="match status" value="1"/>
</dbReference>
<dbReference type="Gene3D" id="3.60.10.10">
    <property type="entry name" value="Endonuclease/exonuclease/phosphatase"/>
    <property type="match status" value="1"/>
</dbReference>
<dbReference type="InterPro" id="IPR036691">
    <property type="entry name" value="Endo/exonu/phosph_ase_sf"/>
</dbReference>
<feature type="region of interest" description="Disordered" evidence="1">
    <location>
        <begin position="1052"/>
        <end position="1071"/>
    </location>
</feature>
<dbReference type="CDD" id="cd09276">
    <property type="entry name" value="Rnase_HI_RT_non_LTR"/>
    <property type="match status" value="1"/>
</dbReference>
<feature type="domain" description="RNase H type-1" evidence="3">
    <location>
        <begin position="1576"/>
        <end position="1706"/>
    </location>
</feature>
<dbReference type="Pfam" id="PF00075">
    <property type="entry name" value="RNase_H"/>
    <property type="match status" value="1"/>
</dbReference>
<dbReference type="CDD" id="cd01650">
    <property type="entry name" value="RT_nLTR_like"/>
    <property type="match status" value="1"/>
</dbReference>
<dbReference type="InterPro" id="IPR002156">
    <property type="entry name" value="RNaseH_domain"/>
</dbReference>
<dbReference type="GO" id="GO:0071897">
    <property type="term" value="P:DNA biosynthetic process"/>
    <property type="evidence" value="ECO:0007669"/>
    <property type="project" value="UniProtKB-ARBA"/>
</dbReference>
<dbReference type="Pfam" id="PF00078">
    <property type="entry name" value="RVT_1"/>
    <property type="match status" value="1"/>
</dbReference>
<keyword evidence="5" id="KW-1185">Reference proteome</keyword>
<dbReference type="GO" id="GO:0004523">
    <property type="term" value="F:RNA-DNA hybrid ribonuclease activity"/>
    <property type="evidence" value="ECO:0007669"/>
    <property type="project" value="InterPro"/>
</dbReference>
<evidence type="ECO:0000313" key="4">
    <source>
        <dbReference type="EMBL" id="CAG9089026.1"/>
    </source>
</evidence>
<evidence type="ECO:0000313" key="5">
    <source>
        <dbReference type="Proteomes" id="UP000653454"/>
    </source>
</evidence>
<dbReference type="InterPro" id="IPR005135">
    <property type="entry name" value="Endo/exonuclease/phosphatase"/>
</dbReference>
<dbReference type="PANTHER" id="PTHR33481">
    <property type="entry name" value="REVERSE TRANSCRIPTASE"/>
    <property type="match status" value="1"/>
</dbReference>
<feature type="domain" description="Reverse transcriptase" evidence="2">
    <location>
        <begin position="1123"/>
        <end position="1395"/>
    </location>
</feature>
<protein>
    <submittedName>
        <fullName evidence="4">(diamondback moth) hypothetical protein</fullName>
    </submittedName>
</protein>
<dbReference type="PANTHER" id="PTHR33481:SF1">
    <property type="entry name" value="ENDONUCLEASE_EXONUCLEASE_PHOSPHATASE DOMAIN-CONTAINING PROTEIN-RELATED"/>
    <property type="match status" value="1"/>
</dbReference>
<dbReference type="SUPFAM" id="SSF56219">
    <property type="entry name" value="DNase I-like"/>
    <property type="match status" value="1"/>
</dbReference>
<dbReference type="EMBL" id="CAJHNJ030000001">
    <property type="protein sequence ID" value="CAG9089026.1"/>
    <property type="molecule type" value="Genomic_DNA"/>
</dbReference>
<dbReference type="GO" id="GO:0042575">
    <property type="term" value="C:DNA polymerase complex"/>
    <property type="evidence" value="ECO:0007669"/>
    <property type="project" value="UniProtKB-ARBA"/>
</dbReference>
<dbReference type="InterPro" id="IPR043502">
    <property type="entry name" value="DNA/RNA_pol_sf"/>
</dbReference>
<organism evidence="4 5">
    <name type="scientific">Plutella xylostella</name>
    <name type="common">Diamondback moth</name>
    <name type="synonym">Plutella maculipennis</name>
    <dbReference type="NCBI Taxonomy" id="51655"/>
    <lineage>
        <taxon>Eukaryota</taxon>
        <taxon>Metazoa</taxon>
        <taxon>Ecdysozoa</taxon>
        <taxon>Arthropoda</taxon>
        <taxon>Hexapoda</taxon>
        <taxon>Insecta</taxon>
        <taxon>Pterygota</taxon>
        <taxon>Neoptera</taxon>
        <taxon>Endopterygota</taxon>
        <taxon>Lepidoptera</taxon>
        <taxon>Glossata</taxon>
        <taxon>Ditrysia</taxon>
        <taxon>Yponomeutoidea</taxon>
        <taxon>Plutellidae</taxon>
        <taxon>Plutella</taxon>
    </lineage>
</organism>
<sequence>MRCRVREQVRMSHQVRTLQTLAFASSVRGVWHGCGAAGPLASFNLAGATRRAVAGDAHADYCRRVNHAVAALSHLNSVPDFLVSKLLNFFLSFERDMAKFSMALTCALEKPTIEDVRAVLRHIVFDPEGSINRRKTIINIAFSSEIVSTLDWRFTAYFCVGLDEVLALLAAREAAGGAGKRLELRLRMSFQNPSASWTLRLAEEALRGEFYQCVAMHGTTEALAHFLPSLPPAARPQQLLRAFGYMLNQGVDAEKLIFFYHNLEPAAWIQILKTNFYRIFVEFFVCRKYLQMCILIFSQVYDSLEASEVLAVLNFLSVQYYGYKSYQFRCGCSNKQQMFSDYDYVFISIWKLIPLQQKKTYGPQIFKHIERFLRHLHFPPIAVMIRDEAFDDSEKRDLISAVHVHLLLKDCGHLIGDLQERSEFAYIPESLSIEGFKIFVALLNCCMDVDKYDYVLTKILPSNITVAQVNSVKQSLLTDREFLSGLVQGVAKCLVSVGNLHKFLLWANLDDHQLFTHYCQHTLFPEKMISDIYKHFMLTSRSNIHELEFFKVDGVCLQQVKRDIASDPEALFRHCAELVRMRSFRCLKNLLSIFDTQQEMEVFLRSFFASPRGAEAVYSMLIDEVYDVKYYKRYLFTSKLTAFMEFRETFVWSNNIAVEVRKLLERYGHPMSAGEVLFNKITYHANLQHAKASSAVACKVLQEDGLDMALLQEPWIHGNTVLGLTAAGFCTDDLVAAHVMLPDCEGMKLIVSSAYLPGEHTDPSTALAPLVEYCEDQNAQLVIGADCNSHHTAWGSTDTNKRGEILFDFLLTNNLLTLNDGNTPTFVTRARQEVLDVTICTDLLERRACNWHVSKEASMSDHRHIRFDIALIGKSQVETFRNPKATDWDVYRHQVSENLGIIKGSVKSIQQLESTVEELGRCMLDAYENSCPLKTRCSNTKVPWWNSNLEHLRKTARKEFNRAKITKEWDLYRKALTEFNRELRKAKRQSWRRFCEEVKSAPHVAKIKKILSKSPSANLGLLKRPDGTFTESPEETLRLLAQTHFPGSLDGHIDAHTGQQPTKIRPSNEDWRKASQVFTPNRVRWAIKSFMPFKTGGEDNIFPALLQEACDIILPVVVKIFRASYAWGHMPHLWTRVRVTFIPKTGNRDKSLPKSYRPISLTSFMLKAMEKVINLHIRTGYLTQNPLHVKQHAYQKGKSTETALIELTDRIEKALEDKEIALCAFLDVEGAFDNTSTNVILKCMRDKNIDNTTLTWIESMLTNRTVKTTLLDKSIEVKITRGCPQGGVLSPLEWSIVVDTLLCELNEARFDTQGYADDLVITIVGKSASTISDLMQTALKMVERWCREYQLSVNASKTIIVPFTRRRILDGLRPPVLFGETVNFSKEAKYLGVILDQKLTWNQHLQYIAQKAKCAMGSCCRLVGKKWGLKPKLTLWLYEAVVRPMVTYGCIVWHRKTQQKTCQDLLSSLQRLACLMATGAIRSTPTAAMEAMLNLSPLHIHVQKEARSAMLRAAEGGRNRWHSAVFSSLHRELLSTHAMAMPSDAMETEYCFSRLFSVEIPEREKWNDDKALQTFRSGDIVWYTDGSKKEGLAGSGIYGERPRARKYASLGRFASVFQAEIYAIIGCAYENLDRAFTRRNIFILSDSQAALKALTSAEVNSKLIMECILILNKIGANNRVTLRWVPGHCGINGNEEADELARLGAESLPLGPEPIIGLPKCTSRREIKDWAQNQSLEAWNNVPGQHHARALIVGYSQKFTRRALELTRNQLRVLTRTLSGHCRLNSHLHKMGLSDTPTCRFCNEEDETPMHILCECEAIIHKRNRILGGYKLAPIDVRSLPPGKIIRFIKDLGLDTLPAGLPSLRLHPGAPVSGAS</sequence>
<evidence type="ECO:0000259" key="2">
    <source>
        <dbReference type="PROSITE" id="PS50878"/>
    </source>
</evidence>
<reference evidence="4" key="1">
    <citation type="submission" date="2020-11" db="EMBL/GenBank/DDBJ databases">
        <authorList>
            <person name="Whiteford S."/>
        </authorList>
    </citation>
    <scope>NUCLEOTIDE SEQUENCE</scope>
</reference>
<proteinExistence type="predicted"/>
<dbReference type="Pfam" id="PF14529">
    <property type="entry name" value="Exo_endo_phos_2"/>
    <property type="match status" value="1"/>
</dbReference>
<dbReference type="Proteomes" id="UP000653454">
    <property type="component" value="Unassembled WGS sequence"/>
</dbReference>
<accession>A0A8S4D2T2</accession>
<dbReference type="Gene3D" id="3.30.420.10">
    <property type="entry name" value="Ribonuclease H-like superfamily/Ribonuclease H"/>
    <property type="match status" value="1"/>
</dbReference>
<dbReference type="PROSITE" id="PS50879">
    <property type="entry name" value="RNASE_H_1"/>
    <property type="match status" value="1"/>
</dbReference>
<dbReference type="PROSITE" id="PS50878">
    <property type="entry name" value="RT_POL"/>
    <property type="match status" value="1"/>
</dbReference>
<dbReference type="InterPro" id="IPR000477">
    <property type="entry name" value="RT_dom"/>
</dbReference>
<dbReference type="SUPFAM" id="SSF53098">
    <property type="entry name" value="Ribonuclease H-like"/>
    <property type="match status" value="1"/>
</dbReference>